<keyword evidence="3" id="KW-1185">Reference proteome</keyword>
<dbReference type="EMBL" id="AP018929">
    <property type="protein sequence ID" value="BBG24818.1"/>
    <property type="molecule type" value="Genomic_DNA"/>
</dbReference>
<evidence type="ECO:0000313" key="3">
    <source>
        <dbReference type="Proteomes" id="UP000322983"/>
    </source>
</evidence>
<dbReference type="KEGG" id="step:IC006_2152"/>
<reference evidence="2 3" key="2">
    <citation type="journal article" date="2020" name="Int. J. Syst. Evol. Microbiol.">
        <title>Sulfuracidifex tepidarius gen. nov., sp. nov. and transfer of Sulfolobus metallicus Huber and Stetter 1992 to the genus Sulfuracidifex as Sulfuracidifex metallicus comb. nov.</title>
        <authorList>
            <person name="Itoh T."/>
            <person name="Miura T."/>
            <person name="Sakai H.D."/>
            <person name="Kato S."/>
            <person name="Ohkuma M."/>
            <person name="Takashina T."/>
        </authorList>
    </citation>
    <scope>NUCLEOTIDE SEQUENCE</scope>
    <source>
        <strain evidence="1 3">IC-006</strain>
        <strain evidence="2">IC-007</strain>
    </source>
</reference>
<evidence type="ECO:0000313" key="2">
    <source>
        <dbReference type="EMBL" id="BBG27602.1"/>
    </source>
</evidence>
<dbReference type="AlphaFoldDB" id="A0A510E511"/>
<dbReference type="Proteomes" id="UP000322983">
    <property type="component" value="Chromosome"/>
</dbReference>
<evidence type="ECO:0000313" key="1">
    <source>
        <dbReference type="EMBL" id="BBG24818.1"/>
    </source>
</evidence>
<dbReference type="EMBL" id="AP018930">
    <property type="protein sequence ID" value="BBG27602.1"/>
    <property type="molecule type" value="Genomic_DNA"/>
</dbReference>
<organism evidence="2 4">
    <name type="scientific">Sulfuracidifex tepidarius</name>
    <dbReference type="NCBI Taxonomy" id="1294262"/>
    <lineage>
        <taxon>Archaea</taxon>
        <taxon>Thermoproteota</taxon>
        <taxon>Thermoprotei</taxon>
        <taxon>Sulfolobales</taxon>
        <taxon>Sulfolobaceae</taxon>
        <taxon>Sulfuracidifex</taxon>
    </lineage>
</organism>
<gene>
    <name evidence="1" type="ORF">IC006_2152</name>
    <name evidence="2" type="ORF">IC007_2156</name>
</gene>
<accession>A0A510E511</accession>
<protein>
    <submittedName>
        <fullName evidence="2">Uncharacterized protein</fullName>
    </submittedName>
</protein>
<sequence>MKRKKVKIKEIRRKETWRRKEKKDKKGGDYLENF</sequence>
<evidence type="ECO:0000313" key="4">
    <source>
        <dbReference type="Proteomes" id="UP000325030"/>
    </source>
</evidence>
<reference evidence="4" key="1">
    <citation type="submission" date="2018-09" db="EMBL/GenBank/DDBJ databases">
        <title>Complete Genome Sequencing of Sulfolobus sp. JCM 16834.</title>
        <authorList>
            <person name="Kato S."/>
            <person name="Itoh T."/>
            <person name="Ohkuma M."/>
        </authorList>
    </citation>
    <scope>NUCLEOTIDE SEQUENCE [LARGE SCALE GENOMIC DNA]</scope>
    <source>
        <strain evidence="4">IC-007</strain>
    </source>
</reference>
<proteinExistence type="predicted"/>
<accession>A0A510DXY4</accession>
<dbReference type="Proteomes" id="UP000325030">
    <property type="component" value="Chromosome"/>
</dbReference>
<name>A0A510E511_9CREN</name>